<evidence type="ECO:0000313" key="3">
    <source>
        <dbReference type="EMBL" id="MBU2709625.1"/>
    </source>
</evidence>
<feature type="region of interest" description="Disordered" evidence="1">
    <location>
        <begin position="35"/>
        <end position="72"/>
    </location>
</feature>
<feature type="signal peptide" evidence="2">
    <location>
        <begin position="1"/>
        <end position="25"/>
    </location>
</feature>
<dbReference type="EMBL" id="JAGSOY010000002">
    <property type="protein sequence ID" value="MBU2709625.1"/>
    <property type="molecule type" value="Genomic_DNA"/>
</dbReference>
<evidence type="ECO:0000313" key="4">
    <source>
        <dbReference type="Proteomes" id="UP000690515"/>
    </source>
</evidence>
<keyword evidence="2" id="KW-0732">Signal</keyword>
<organism evidence="3 4">
    <name type="scientific">Zooshikella harenae</name>
    <dbReference type="NCBI Taxonomy" id="2827238"/>
    <lineage>
        <taxon>Bacteria</taxon>
        <taxon>Pseudomonadati</taxon>
        <taxon>Pseudomonadota</taxon>
        <taxon>Gammaproteobacteria</taxon>
        <taxon>Oceanospirillales</taxon>
        <taxon>Zooshikellaceae</taxon>
        <taxon>Zooshikella</taxon>
    </lineage>
</organism>
<dbReference type="RefSeq" id="WP_215817795.1">
    <property type="nucleotide sequence ID" value="NZ_JAGSOY010000002.1"/>
</dbReference>
<feature type="region of interest" description="Disordered" evidence="1">
    <location>
        <begin position="117"/>
        <end position="191"/>
    </location>
</feature>
<feature type="chain" id="PRO_5045955020" evidence="2">
    <location>
        <begin position="26"/>
        <end position="355"/>
    </location>
</feature>
<protein>
    <submittedName>
        <fullName evidence="3">Uncharacterized protein</fullName>
    </submittedName>
</protein>
<feature type="compositionally biased region" description="Low complexity" evidence="1">
    <location>
        <begin position="117"/>
        <end position="185"/>
    </location>
</feature>
<gene>
    <name evidence="3" type="ORF">KCG35_00985</name>
</gene>
<accession>A0ABS5Z6E5</accession>
<evidence type="ECO:0000256" key="1">
    <source>
        <dbReference type="SAM" id="MobiDB-lite"/>
    </source>
</evidence>
<keyword evidence="4" id="KW-1185">Reference proteome</keyword>
<proteinExistence type="predicted"/>
<name>A0ABS5Z6E5_9GAMM</name>
<comment type="caution">
    <text evidence="3">The sequence shown here is derived from an EMBL/GenBank/DDBJ whole genome shotgun (WGS) entry which is preliminary data.</text>
</comment>
<reference evidence="3 4" key="1">
    <citation type="submission" date="2021-04" db="EMBL/GenBank/DDBJ databases">
        <authorList>
            <person name="Pira H."/>
            <person name="Risdian C."/>
            <person name="Wink J."/>
        </authorList>
    </citation>
    <scope>NUCLEOTIDE SEQUENCE [LARGE SCALE GENOMIC DNA]</scope>
    <source>
        <strain evidence="3 4">WH53</strain>
    </source>
</reference>
<dbReference type="Proteomes" id="UP000690515">
    <property type="component" value="Unassembled WGS sequence"/>
</dbReference>
<feature type="compositionally biased region" description="Low complexity" evidence="1">
    <location>
        <begin position="37"/>
        <end position="70"/>
    </location>
</feature>
<sequence>MKLSTVFFSSTAFLFSMASSSIVLAAEKVQNVETETRTPTSITRTSSCSGSGSCSTSTSVSSTELNSTSSAKKRTFGTRFTENNTLNLNTKWSSWFNDGNENNSWTTRTRFTEKTNSNFSNQWNSWSNSNTNNKTEESNTSTPKTTKTFTETKTPTSITRTSSCKGSGSCSTSTSVSTTELTSATNKSQTQDKASTAYNAADCSAFADANSKLNGWMLTEYDFFGDYTQSELTPATSSECTGKQYYQVSGSGYDGNKVTFRSHRVEGAHKSQPALFTFWLRAADAYSYQSVDFECTLSKRNAKKLGKKLRTYPKQGVELKADQITKVTLDGSCDRASVFSSVYGDFQIINVEASY</sequence>
<evidence type="ECO:0000256" key="2">
    <source>
        <dbReference type="SAM" id="SignalP"/>
    </source>
</evidence>